<evidence type="ECO:0000256" key="2">
    <source>
        <dbReference type="ARBA" id="ARBA00023002"/>
    </source>
</evidence>
<sequence>MADKRADLVKPNWLPQTTHFYKNQGPRTISQPADFLKTYQSNTNKMSAAFPKVGPPKSPLNRYRMLSPTAAVRVSPLCLGAMNFGSGWKDFLGECDKQQSEAILDFFFEQGGNFIDTASNYQFGESEQIIGDWMKRRGNRDEMVIATKYTTNYRRGPSNTPDIMANYTGNGAKSLHLSVNDSLKKLQTDYIDLLYVHWWDYATDVAELMQSLNHLVVSGKVLYLGISDTPAWVVSKANEYARNHGLRQFSVYQGRWSAAEREMERDIIPMCRAENMGIAPWGALGGGRFKTEEQLQTQDRRKVEVTDVDIKISKVLETIAARKSTVITSVALAYVMHKTPYVFPIVGGRKVEHLKANVEALTLALTEEEITEIDDAVPFNVGFPHNVLWGAKIPDNEQKLWLVEYAANMEYVPHTKPIKPTKLGE</sequence>
<dbReference type="InterPro" id="IPR036812">
    <property type="entry name" value="NAD(P)_OxRdtase_dom_sf"/>
</dbReference>
<keyword evidence="2" id="KW-0560">Oxidoreductase</keyword>
<dbReference type="Proteomes" id="UP001338125">
    <property type="component" value="Unassembled WGS sequence"/>
</dbReference>
<dbReference type="PANTHER" id="PTHR43364">
    <property type="entry name" value="NADH-SPECIFIC METHYLGLYOXAL REDUCTASE-RELATED"/>
    <property type="match status" value="1"/>
</dbReference>
<dbReference type="PRINTS" id="PR00069">
    <property type="entry name" value="ALDKETRDTASE"/>
</dbReference>
<protein>
    <submittedName>
        <fullName evidence="5">Norsolorinic acid reductase B</fullName>
    </submittedName>
</protein>
<dbReference type="CDD" id="cd19146">
    <property type="entry name" value="AKR_AKR9A1-2"/>
    <property type="match status" value="1"/>
</dbReference>
<evidence type="ECO:0000259" key="4">
    <source>
        <dbReference type="Pfam" id="PF00248"/>
    </source>
</evidence>
<comment type="caution">
    <text evidence="5">The sequence shown here is derived from an EMBL/GenBank/DDBJ whole genome shotgun (WGS) entry which is preliminary data.</text>
</comment>
<dbReference type="PANTHER" id="PTHR43364:SF7">
    <property type="entry name" value="NADP-DEPENDENT OXIDOREDUCTASE DOMAIN-CONTAINING PROTEIN-RELATED"/>
    <property type="match status" value="1"/>
</dbReference>
<evidence type="ECO:0000256" key="1">
    <source>
        <dbReference type="ARBA" id="ARBA00022857"/>
    </source>
</evidence>
<dbReference type="InterPro" id="IPR020471">
    <property type="entry name" value="AKR"/>
</dbReference>
<evidence type="ECO:0000256" key="3">
    <source>
        <dbReference type="ARBA" id="ARBA00038157"/>
    </source>
</evidence>
<name>A0ABR0S6X6_9HYPO</name>
<dbReference type="InterPro" id="IPR050523">
    <property type="entry name" value="AKR_Detox_Biosynth"/>
</dbReference>
<dbReference type="EMBL" id="JAVFKD010000016">
    <property type="protein sequence ID" value="KAK5987918.1"/>
    <property type="molecule type" value="Genomic_DNA"/>
</dbReference>
<keyword evidence="1" id="KW-0521">NADP</keyword>
<keyword evidence="6" id="KW-1185">Reference proteome</keyword>
<dbReference type="SUPFAM" id="SSF51430">
    <property type="entry name" value="NAD(P)-linked oxidoreductase"/>
    <property type="match status" value="1"/>
</dbReference>
<feature type="domain" description="NADP-dependent oxidoreductase" evidence="4">
    <location>
        <begin position="76"/>
        <end position="376"/>
    </location>
</feature>
<evidence type="ECO:0000313" key="6">
    <source>
        <dbReference type="Proteomes" id="UP001338125"/>
    </source>
</evidence>
<gene>
    <name evidence="5" type="ORF">PT974_12054</name>
</gene>
<dbReference type="Gene3D" id="3.20.20.100">
    <property type="entry name" value="NADP-dependent oxidoreductase domain"/>
    <property type="match status" value="1"/>
</dbReference>
<organism evidence="5 6">
    <name type="scientific">Cladobotryum mycophilum</name>
    <dbReference type="NCBI Taxonomy" id="491253"/>
    <lineage>
        <taxon>Eukaryota</taxon>
        <taxon>Fungi</taxon>
        <taxon>Dikarya</taxon>
        <taxon>Ascomycota</taxon>
        <taxon>Pezizomycotina</taxon>
        <taxon>Sordariomycetes</taxon>
        <taxon>Hypocreomycetidae</taxon>
        <taxon>Hypocreales</taxon>
        <taxon>Hypocreaceae</taxon>
        <taxon>Cladobotryum</taxon>
    </lineage>
</organism>
<reference evidence="5 6" key="1">
    <citation type="submission" date="2024-01" db="EMBL/GenBank/DDBJ databases">
        <title>Complete genome of Cladobotryum mycophilum ATHUM6906.</title>
        <authorList>
            <person name="Christinaki A.C."/>
            <person name="Myridakis A.I."/>
            <person name="Kouvelis V.N."/>
        </authorList>
    </citation>
    <scope>NUCLEOTIDE SEQUENCE [LARGE SCALE GENOMIC DNA]</scope>
    <source>
        <strain evidence="5 6">ATHUM6906</strain>
    </source>
</reference>
<proteinExistence type="inferred from homology"/>
<accession>A0ABR0S6X6</accession>
<comment type="similarity">
    <text evidence="3">Belongs to the aldo/keto reductase family. Aldo/keto reductase 2 subfamily.</text>
</comment>
<evidence type="ECO:0000313" key="5">
    <source>
        <dbReference type="EMBL" id="KAK5987918.1"/>
    </source>
</evidence>
<dbReference type="InterPro" id="IPR023210">
    <property type="entry name" value="NADP_OxRdtase_dom"/>
</dbReference>
<dbReference type="Pfam" id="PF00248">
    <property type="entry name" value="Aldo_ket_red"/>
    <property type="match status" value="1"/>
</dbReference>